<gene>
    <name evidence="1" type="ORF">NM688_g2931</name>
</gene>
<keyword evidence="2" id="KW-1185">Reference proteome</keyword>
<protein>
    <submittedName>
        <fullName evidence="1">Uncharacterized protein</fullName>
    </submittedName>
</protein>
<evidence type="ECO:0000313" key="2">
    <source>
        <dbReference type="Proteomes" id="UP001148662"/>
    </source>
</evidence>
<evidence type="ECO:0000313" key="1">
    <source>
        <dbReference type="EMBL" id="KAJ3554787.1"/>
    </source>
</evidence>
<proteinExistence type="predicted"/>
<dbReference type="EMBL" id="JANHOG010000397">
    <property type="protein sequence ID" value="KAJ3554787.1"/>
    <property type="molecule type" value="Genomic_DNA"/>
</dbReference>
<dbReference type="Proteomes" id="UP001148662">
    <property type="component" value="Unassembled WGS sequence"/>
</dbReference>
<name>A0ACC1T6X9_9APHY</name>
<comment type="caution">
    <text evidence="1">The sequence shown here is derived from an EMBL/GenBank/DDBJ whole genome shotgun (WGS) entry which is preliminary data.</text>
</comment>
<accession>A0ACC1T6X9</accession>
<reference evidence="1" key="1">
    <citation type="submission" date="2022-07" db="EMBL/GenBank/DDBJ databases">
        <title>Genome Sequence of Phlebia brevispora.</title>
        <authorList>
            <person name="Buettner E."/>
        </authorList>
    </citation>
    <scope>NUCLEOTIDE SEQUENCE</scope>
    <source>
        <strain evidence="1">MPL23</strain>
    </source>
</reference>
<organism evidence="1 2">
    <name type="scientific">Phlebia brevispora</name>
    <dbReference type="NCBI Taxonomy" id="194682"/>
    <lineage>
        <taxon>Eukaryota</taxon>
        <taxon>Fungi</taxon>
        <taxon>Dikarya</taxon>
        <taxon>Basidiomycota</taxon>
        <taxon>Agaricomycotina</taxon>
        <taxon>Agaricomycetes</taxon>
        <taxon>Polyporales</taxon>
        <taxon>Meruliaceae</taxon>
        <taxon>Phlebia</taxon>
    </lineage>
</organism>
<sequence length="866" mass="97601">MVLRALLQVATGHIGQDNCHNTRSSTRPRPQRRPPSSTRSKAMSIMADADINIETTAPLPAAEEKPEKIMLAELKNGKLVFKQKPMSFEKLSETMQEIVNFREMLEQRIASKEPPLTSIPDEHKPLIAKFVQESDKGLQALCRHIQHELFPMQDEDDEETRKVVAQALPLNVVEKAVKAVASRQNYGLDSLISGGKVPAAWQVWRWEVKEELRSWLPKSSQEKVQIRFLEREEAKKDVLALFRSLPLNEQHALIGAKTSKSTVASGKDRADLVLLGSVQTVSDAAATVSSTPSPQKYAGTKHQEEDELESDGEPPAKRGRPKKDADLEKVAKEKEREAKKVAKAEKEKKEKDAQGKSRDMFANFFVKPKKAGSSSAAGTSAINKPKPGSSRKSEVSDFEKTFKPFRIKKTAELAPINWFSKTERRLRLKAGKIQDDILQHHIEGDVIVIDDDDEVRPSPQDEDTEMLSPTTPNMHLGQMTADGAYPSALIILYFFLLMMMSSWHLERLRDVVSSLPQTQRPYPRRSCHHQKYKLWYPVRASRVLEKLEKATGSGDSDATQHYNAILSNQKILPMKLAYFHDEDIGYWGTWSQPSLTVGPRTPFALDMINRYWDDQAGEAIKRLEENEEEEEEGEGEEVMDEDGSEDEEEDEDDSDLGEFIVTEASLGKRRRNAFDDKRDPKKQKIVAKLVPFTKGPCWEDVIGCCDYEPFEGYRIQLFSDASLPIDPFRWVSWPLDRPRITQPESQVAAADDLDFVVPPLPPHLAASLGQIPRGSTATAVPPAKPAEPKRKDLPKTVFPSQHIPLLLETISSLKTSSLQFIIDTAYKALSGFDVKKNSIGPKVRELACKEKIWIVKEEVKNMYSVP</sequence>